<keyword evidence="1" id="KW-0812">Transmembrane</keyword>
<proteinExistence type="predicted"/>
<evidence type="ECO:0000256" key="1">
    <source>
        <dbReference type="SAM" id="Phobius"/>
    </source>
</evidence>
<accession>A0A2N3M019</accession>
<dbReference type="Proteomes" id="UP000233491">
    <property type="component" value="Unassembled WGS sequence"/>
</dbReference>
<keyword evidence="1" id="KW-0472">Membrane</keyword>
<keyword evidence="4" id="KW-1185">Reference proteome</keyword>
<dbReference type="OrthoDB" id="9808689at2"/>
<evidence type="ECO:0000313" key="3">
    <source>
        <dbReference type="EMBL" id="PKR90147.1"/>
    </source>
</evidence>
<protein>
    <recommendedName>
        <fullName evidence="2">Mce/MlaD domain-containing protein</fullName>
    </recommendedName>
</protein>
<evidence type="ECO:0000313" key="4">
    <source>
        <dbReference type="Proteomes" id="UP000233491"/>
    </source>
</evidence>
<gene>
    <name evidence="3" type="ORF">CXZ10_01785</name>
</gene>
<feature type="domain" description="Mce/MlaD" evidence="2">
    <location>
        <begin position="63"/>
        <end position="137"/>
    </location>
</feature>
<dbReference type="PANTHER" id="PTHR36698">
    <property type="entry name" value="BLL5892 PROTEIN"/>
    <property type="match status" value="1"/>
</dbReference>
<sequence>MGARLLQRPARRALHLRIGNAMESRANYAVIGGFVLVMLTVALAFLGWLGNAGESQRQAEVRVVFSGAVTGLSTGSAVLFNGIKIGEVRELRLDEKDPRTVIALIRVNRDVPLKTDTRAMLSYQGLTGAATLQLEGGSRNAPGLFDAAPDGMPTMLGEISPFQDILESARNVLTRADSAMAAIDDFITENGPAFNRTVNNVEKFSAALADNSDNISKAMVSISSAADSIGQIAQDLKGAAAQVTRILDAVDPKRVTEITERLAKSSEQLNAVLERANVIAEGIDPATVNGVVQNVADAARTLDETIAQAKTILGAVDPQEVDRLVASLTETSDELRATAARADALLAAVDTDKVRSVVSAVDTASQNIAAASGSLGMVVEDTRQTLGAARSVVEAVDPAKIRSTVTDVSDFAAMLKSYKPQIDSIMADVNRASASLANLGDTIDARTPDVDRIVRDTRTLAEQLNGIAARADGILQKVDGYVTGDGQGLVAEATAAAKSIREVADKLNQQVGPIADNVSKFSSRGLDSVVALADQGRQALARLDRVLQGVERNPQQFIFGGQGVPEYAPRR</sequence>
<organism evidence="3 4">
    <name type="scientific">Pleomorphomonas diazotrophica</name>
    <dbReference type="NCBI Taxonomy" id="1166257"/>
    <lineage>
        <taxon>Bacteria</taxon>
        <taxon>Pseudomonadati</taxon>
        <taxon>Pseudomonadota</taxon>
        <taxon>Alphaproteobacteria</taxon>
        <taxon>Hyphomicrobiales</taxon>
        <taxon>Pleomorphomonadaceae</taxon>
        <taxon>Pleomorphomonas</taxon>
    </lineage>
</organism>
<dbReference type="Pfam" id="PF02470">
    <property type="entry name" value="MlaD"/>
    <property type="match status" value="1"/>
</dbReference>
<name>A0A2N3M019_9HYPH</name>
<dbReference type="AlphaFoldDB" id="A0A2N3M019"/>
<dbReference type="PANTHER" id="PTHR36698:SF2">
    <property type="entry name" value="MCE_MLAD DOMAIN-CONTAINING PROTEIN"/>
    <property type="match status" value="1"/>
</dbReference>
<dbReference type="InterPro" id="IPR003399">
    <property type="entry name" value="Mce/MlaD"/>
</dbReference>
<evidence type="ECO:0000259" key="2">
    <source>
        <dbReference type="Pfam" id="PF02470"/>
    </source>
</evidence>
<comment type="caution">
    <text evidence="3">The sequence shown here is derived from an EMBL/GenBank/DDBJ whole genome shotgun (WGS) entry which is preliminary data.</text>
</comment>
<keyword evidence="1" id="KW-1133">Transmembrane helix</keyword>
<reference evidence="3 4" key="1">
    <citation type="submission" date="2017-12" db="EMBL/GenBank/DDBJ databases">
        <title>Anaerobic carbon monoxide metabolism by Pleomorphomonas carboxyditropha sp. nov., a new mesophilic hydrogenogenic carboxidotroph.</title>
        <authorList>
            <person name="Esquivel-Elizondo S."/>
            <person name="Krajmalnik-Brown R."/>
        </authorList>
    </citation>
    <scope>NUCLEOTIDE SEQUENCE [LARGE SCALE GENOMIC DNA]</scope>
    <source>
        <strain evidence="3 4">R5-392</strain>
    </source>
</reference>
<dbReference type="EMBL" id="PJNW01000002">
    <property type="protein sequence ID" value="PKR90147.1"/>
    <property type="molecule type" value="Genomic_DNA"/>
</dbReference>
<feature type="transmembrane region" description="Helical" evidence="1">
    <location>
        <begin position="26"/>
        <end position="49"/>
    </location>
</feature>